<proteinExistence type="predicted"/>
<reference evidence="1 2" key="1">
    <citation type="submission" date="2018-10" db="EMBL/GenBank/DDBJ databases">
        <title>Co-occurring genomic capacity for anaerobic methane metabolism and dissimilatory sulfite reduction discovered in the Korarchaeota.</title>
        <authorList>
            <person name="Mckay L.J."/>
            <person name="Dlakic M."/>
            <person name="Fields M.W."/>
            <person name="Delmont T.O."/>
            <person name="Eren A.M."/>
            <person name="Jay Z.J."/>
            <person name="Klingelsmith K.B."/>
            <person name="Rusch D.B."/>
            <person name="Inskeep W.P."/>
        </authorList>
    </citation>
    <scope>NUCLEOTIDE SEQUENCE [LARGE SCALE GENOMIC DNA]</scope>
    <source>
        <strain evidence="1 2">MDKW</strain>
    </source>
</reference>
<protein>
    <recommendedName>
        <fullName evidence="3">DUF3227 domain-containing protein</fullName>
    </recommendedName>
</protein>
<dbReference type="Proteomes" id="UP000277582">
    <property type="component" value="Unassembled WGS sequence"/>
</dbReference>
<dbReference type="Gene3D" id="1.10.1200.200">
    <property type="entry name" value="Protein of unknown function DUF3227"/>
    <property type="match status" value="1"/>
</dbReference>
<dbReference type="AlphaFoldDB" id="A0A429GGQ3"/>
<comment type="caution">
    <text evidence="1">The sequence shown here is derived from an EMBL/GenBank/DDBJ whole genome shotgun (WGS) entry which is preliminary data.</text>
</comment>
<dbReference type="InterPro" id="IPR044908">
    <property type="entry name" value="NitrOD5-like_sf"/>
</dbReference>
<name>A0A429GGQ3_9CREN</name>
<evidence type="ECO:0000313" key="2">
    <source>
        <dbReference type="Proteomes" id="UP000277582"/>
    </source>
</evidence>
<gene>
    <name evidence="1" type="ORF">D6D85_11350</name>
</gene>
<dbReference type="RefSeq" id="WP_125672073.1">
    <property type="nucleotide sequence ID" value="NZ_RCOS01000129.1"/>
</dbReference>
<accession>A0A429GGQ3</accession>
<organism evidence="1 2">
    <name type="scientific">Candidatus Methanodesulfokora washburnensis</name>
    <dbReference type="NCBI Taxonomy" id="2478471"/>
    <lineage>
        <taxon>Archaea</taxon>
        <taxon>Thermoproteota</taxon>
        <taxon>Candidatus Korarchaeia</taxon>
        <taxon>Candidatus Korarchaeia incertae sedis</taxon>
        <taxon>Candidatus Methanodesulfokora</taxon>
    </lineage>
</organism>
<evidence type="ECO:0000313" key="1">
    <source>
        <dbReference type="EMBL" id="RSN73083.1"/>
    </source>
</evidence>
<evidence type="ECO:0008006" key="3">
    <source>
        <dbReference type="Google" id="ProtNLM"/>
    </source>
</evidence>
<sequence length="103" mass="11546">MLGVNVGDLLRKASEALGPSIHDVLKFHLRKNLGEDPFLVVEKNPRRFLDALMLTAGSENAVVYLKLLCIQLNKMGININETEFINAFKERKPDKLKKALGLT</sequence>
<dbReference type="EMBL" id="RCOS01000129">
    <property type="protein sequence ID" value="RSN73083.1"/>
    <property type="molecule type" value="Genomic_DNA"/>
</dbReference>
<keyword evidence="2" id="KW-1185">Reference proteome</keyword>